<accession>A0A6G0QSQ4</accession>
<keyword evidence="1" id="KW-0732">Signal</keyword>
<evidence type="ECO:0000313" key="3">
    <source>
        <dbReference type="Proteomes" id="UP000486351"/>
    </source>
</evidence>
<feature type="chain" id="PRO_5026117216" description="Secreted protein" evidence="1">
    <location>
        <begin position="19"/>
        <end position="74"/>
    </location>
</feature>
<name>A0A6G0QSQ4_9STRA</name>
<sequence>MRGGVFLFIHSITSFITSMPMTAFSARLHHCNVNSRNTTYLTTCSKDMDHIFGALVSLVSSRGVSRYCILLLCG</sequence>
<dbReference type="EMBL" id="QXFY01002195">
    <property type="protein sequence ID" value="KAE9301393.1"/>
    <property type="molecule type" value="Genomic_DNA"/>
</dbReference>
<evidence type="ECO:0008006" key="4">
    <source>
        <dbReference type="Google" id="ProtNLM"/>
    </source>
</evidence>
<feature type="signal peptide" evidence="1">
    <location>
        <begin position="1"/>
        <end position="18"/>
    </location>
</feature>
<evidence type="ECO:0000256" key="1">
    <source>
        <dbReference type="SAM" id="SignalP"/>
    </source>
</evidence>
<dbReference type="AlphaFoldDB" id="A0A6G0QSQ4"/>
<proteinExistence type="predicted"/>
<gene>
    <name evidence="2" type="ORF">PF008_g22769</name>
</gene>
<comment type="caution">
    <text evidence="2">The sequence shown here is derived from an EMBL/GenBank/DDBJ whole genome shotgun (WGS) entry which is preliminary data.</text>
</comment>
<protein>
    <recommendedName>
        <fullName evidence="4">Secreted protein</fullName>
    </recommendedName>
</protein>
<evidence type="ECO:0000313" key="2">
    <source>
        <dbReference type="EMBL" id="KAE9301393.1"/>
    </source>
</evidence>
<dbReference type="Proteomes" id="UP000486351">
    <property type="component" value="Unassembled WGS sequence"/>
</dbReference>
<organism evidence="2 3">
    <name type="scientific">Phytophthora fragariae</name>
    <dbReference type="NCBI Taxonomy" id="53985"/>
    <lineage>
        <taxon>Eukaryota</taxon>
        <taxon>Sar</taxon>
        <taxon>Stramenopiles</taxon>
        <taxon>Oomycota</taxon>
        <taxon>Peronosporomycetes</taxon>
        <taxon>Peronosporales</taxon>
        <taxon>Peronosporaceae</taxon>
        <taxon>Phytophthora</taxon>
    </lineage>
</organism>
<reference evidence="2 3" key="1">
    <citation type="submission" date="2018-09" db="EMBL/GenBank/DDBJ databases">
        <title>Genomic investigation of the strawberry pathogen Phytophthora fragariae indicates pathogenicity is determined by transcriptional variation in three key races.</title>
        <authorList>
            <person name="Adams T.M."/>
            <person name="Armitage A.D."/>
            <person name="Sobczyk M.K."/>
            <person name="Bates H.J."/>
            <person name="Dunwell J.M."/>
            <person name="Nellist C.F."/>
            <person name="Harrison R.J."/>
        </authorList>
    </citation>
    <scope>NUCLEOTIDE SEQUENCE [LARGE SCALE GENOMIC DNA]</scope>
    <source>
        <strain evidence="2 3">NOV-77</strain>
    </source>
</reference>